<keyword evidence="3" id="KW-1185">Reference proteome</keyword>
<dbReference type="AlphaFoldDB" id="A0ABD3E4J7"/>
<evidence type="ECO:0000256" key="1">
    <source>
        <dbReference type="SAM" id="MobiDB-lite"/>
    </source>
</evidence>
<evidence type="ECO:0000313" key="3">
    <source>
        <dbReference type="Proteomes" id="UP001632038"/>
    </source>
</evidence>
<feature type="region of interest" description="Disordered" evidence="1">
    <location>
        <begin position="201"/>
        <end position="266"/>
    </location>
</feature>
<feature type="region of interest" description="Disordered" evidence="1">
    <location>
        <begin position="436"/>
        <end position="476"/>
    </location>
</feature>
<dbReference type="PANTHER" id="PTHR33130">
    <property type="entry name" value="PUTATIVE (DUF1639)-RELATED"/>
    <property type="match status" value="1"/>
</dbReference>
<dbReference type="Proteomes" id="UP001632038">
    <property type="component" value="Unassembled WGS sequence"/>
</dbReference>
<feature type="region of interest" description="Disordered" evidence="1">
    <location>
        <begin position="1"/>
        <end position="149"/>
    </location>
</feature>
<dbReference type="PANTHER" id="PTHR33130:SF40">
    <property type="entry name" value="CHROMOGRANIN (DUF1639)"/>
    <property type="match status" value="1"/>
</dbReference>
<gene>
    <name evidence="2" type="ORF">CASFOL_005811</name>
</gene>
<sequence>MEPSTPAKPQQLHNFELPNLKWITDGKSSSGNHHRRRSIKSPSPIRQSLSCDSVSAPPRRHQSPKRGESPKPSPAQDEAPQKFRSVHSLPDTEASRKGKGISIVYRRNHSINSASSGSIRNCSSGTGKAKDKIIEEKPKAPEEGGEVAGIKRSSKILIKIPGIYNTKPEGAKNQPNKPLKIVVDPKNEPAKIVVDPQNKLPKIAVDNNGGLTDGIVKIPRINNTKPGAKSPQNKPPKMVFDPKNEPPKIVVVPQNKPPKIAIENNGGNGGLTDEIVTIPRINITKPDGAKNPRNEPPKIIVKPKNEPPKIVIDPQNKLPKIVVGNNGGLTDKIVKIPRINNTKPERAENPQNELPKIVVDQQKKLPKIIVDNNGGLTDKIVKIPRINTKPEGAKNSQNEPPKIVVKPKNEPPKIVVDPQNELPKIVVDNNGDNGGLTDGVVKIPRINNTKPVGAKNPHNEPPKVTVDNNNNGEHDGLLADETVNILDEEKKVWNLRPRMPKRKSRNAIADPEKTEKAQPALKKTNKTPNGGEKEKKDKKEKEKLSICISLSNEEIDDDIYALTGTKPSRRLKKRAKTVQKKLDTVFPGLCLVSISPDSYKKMNRLPSKAVREKDKQIESRRKRKMFIKSVNFSRWKAFTK</sequence>
<dbReference type="Pfam" id="PF07797">
    <property type="entry name" value="DUF1639"/>
    <property type="match status" value="1"/>
</dbReference>
<feature type="compositionally biased region" description="Basic and acidic residues" evidence="1">
    <location>
        <begin position="287"/>
        <end position="296"/>
    </location>
</feature>
<feature type="compositionally biased region" description="Basic and acidic residues" evidence="1">
    <location>
        <begin position="531"/>
        <end position="542"/>
    </location>
</feature>
<feature type="region of interest" description="Disordered" evidence="1">
    <location>
        <begin position="498"/>
        <end position="542"/>
    </location>
</feature>
<feature type="compositionally biased region" description="Basic and acidic residues" evidence="1">
    <location>
        <begin position="128"/>
        <end position="142"/>
    </location>
</feature>
<feature type="compositionally biased region" description="Polar residues" evidence="1">
    <location>
        <begin position="110"/>
        <end position="126"/>
    </location>
</feature>
<feature type="region of interest" description="Disordered" evidence="1">
    <location>
        <begin position="283"/>
        <end position="312"/>
    </location>
</feature>
<dbReference type="EMBL" id="JAVIJP010000007">
    <property type="protein sequence ID" value="KAL3649408.1"/>
    <property type="molecule type" value="Genomic_DNA"/>
</dbReference>
<evidence type="ECO:0000313" key="2">
    <source>
        <dbReference type="EMBL" id="KAL3649408.1"/>
    </source>
</evidence>
<protein>
    <submittedName>
        <fullName evidence="2">Uncharacterized protein</fullName>
    </submittedName>
</protein>
<comment type="caution">
    <text evidence="2">The sequence shown here is derived from an EMBL/GenBank/DDBJ whole genome shotgun (WGS) entry which is preliminary data.</text>
</comment>
<name>A0ABD3E4J7_9LAMI</name>
<organism evidence="2 3">
    <name type="scientific">Castilleja foliolosa</name>
    <dbReference type="NCBI Taxonomy" id="1961234"/>
    <lineage>
        <taxon>Eukaryota</taxon>
        <taxon>Viridiplantae</taxon>
        <taxon>Streptophyta</taxon>
        <taxon>Embryophyta</taxon>
        <taxon>Tracheophyta</taxon>
        <taxon>Spermatophyta</taxon>
        <taxon>Magnoliopsida</taxon>
        <taxon>eudicotyledons</taxon>
        <taxon>Gunneridae</taxon>
        <taxon>Pentapetalae</taxon>
        <taxon>asterids</taxon>
        <taxon>lamiids</taxon>
        <taxon>Lamiales</taxon>
        <taxon>Orobanchaceae</taxon>
        <taxon>Pedicularideae</taxon>
        <taxon>Castillejinae</taxon>
        <taxon>Castilleja</taxon>
    </lineage>
</organism>
<reference evidence="3" key="1">
    <citation type="journal article" date="2024" name="IScience">
        <title>Strigolactones Initiate the Formation of Haustorium-like Structures in Castilleja.</title>
        <authorList>
            <person name="Buerger M."/>
            <person name="Peterson D."/>
            <person name="Chory J."/>
        </authorList>
    </citation>
    <scope>NUCLEOTIDE SEQUENCE [LARGE SCALE GENOMIC DNA]</scope>
</reference>
<feature type="region of interest" description="Disordered" evidence="1">
    <location>
        <begin position="389"/>
        <end position="416"/>
    </location>
</feature>
<accession>A0ABD3E4J7</accession>
<proteinExistence type="predicted"/>
<dbReference type="InterPro" id="IPR012438">
    <property type="entry name" value="DUF1639"/>
</dbReference>